<dbReference type="Proteomes" id="UP001240447">
    <property type="component" value="Unassembled WGS sequence"/>
</dbReference>
<evidence type="ECO:0000313" key="1">
    <source>
        <dbReference type="EMBL" id="MDP9822742.1"/>
    </source>
</evidence>
<dbReference type="EMBL" id="JAUSQM010000001">
    <property type="protein sequence ID" value="MDP9822742.1"/>
    <property type="molecule type" value="Genomic_DNA"/>
</dbReference>
<name>A0ABT9NQN1_9ACTN</name>
<keyword evidence="2" id="KW-1185">Reference proteome</keyword>
<evidence type="ECO:0000313" key="2">
    <source>
        <dbReference type="Proteomes" id="UP001240447"/>
    </source>
</evidence>
<gene>
    <name evidence="1" type="ORF">J2S59_002551</name>
</gene>
<proteinExistence type="predicted"/>
<dbReference type="SUPFAM" id="SSF52402">
    <property type="entry name" value="Adenine nucleotide alpha hydrolases-like"/>
    <property type="match status" value="1"/>
</dbReference>
<dbReference type="Gene3D" id="3.40.50.620">
    <property type="entry name" value="HUPs"/>
    <property type="match status" value="1"/>
</dbReference>
<reference evidence="1 2" key="1">
    <citation type="submission" date="2023-07" db="EMBL/GenBank/DDBJ databases">
        <title>Sequencing the genomes of 1000 actinobacteria strains.</title>
        <authorList>
            <person name="Klenk H.-P."/>
        </authorList>
    </citation>
    <scope>NUCLEOTIDE SEQUENCE [LARGE SCALE GENOMIC DNA]</scope>
    <source>
        <strain evidence="1 2">GD13</strain>
    </source>
</reference>
<organism evidence="1 2">
    <name type="scientific">Nocardioides massiliensis</name>
    <dbReference type="NCBI Taxonomy" id="1325935"/>
    <lineage>
        <taxon>Bacteria</taxon>
        <taxon>Bacillati</taxon>
        <taxon>Actinomycetota</taxon>
        <taxon>Actinomycetes</taxon>
        <taxon>Propionibacteriales</taxon>
        <taxon>Nocardioidaceae</taxon>
        <taxon>Nocardioides</taxon>
    </lineage>
</organism>
<dbReference type="InterPro" id="IPR014729">
    <property type="entry name" value="Rossmann-like_a/b/a_fold"/>
</dbReference>
<dbReference type="RefSeq" id="WP_068118030.1">
    <property type="nucleotide sequence ID" value="NZ_CCXJ01000115.1"/>
</dbReference>
<sequence>MTHTVVLLVEKPLAPVDAAQVRALHAELDEPLRYHVLMPVEDAATRIEASLGSLAAGEVVTVPGLVLPDDDLERLQAELLAESRASLATTLDRLRTAGDDHTGSFEVDGELVSVDPVDALATTVQRLDAREAIVLTRPHLVAEFFHLDWTSRAKRKIGVPLLHLLEHRDQD</sequence>
<protein>
    <submittedName>
        <fullName evidence="1">Uncharacterized protein</fullName>
    </submittedName>
</protein>
<accession>A0ABT9NQN1</accession>
<comment type="caution">
    <text evidence="1">The sequence shown here is derived from an EMBL/GenBank/DDBJ whole genome shotgun (WGS) entry which is preliminary data.</text>
</comment>